<comment type="similarity">
    <text evidence="2 6">Belongs to the GEP5 family.</text>
</comment>
<evidence type="ECO:0000256" key="4">
    <source>
        <dbReference type="ARBA" id="ARBA00023128"/>
    </source>
</evidence>
<keyword evidence="8" id="KW-1185">Reference proteome</keyword>
<keyword evidence="4 6" id="KW-0496">Mitochondrion</keyword>
<dbReference type="Pfam" id="PF17053">
    <property type="entry name" value="GEP5"/>
    <property type="match status" value="1"/>
</dbReference>
<evidence type="ECO:0000256" key="3">
    <source>
        <dbReference type="ARBA" id="ARBA00018341"/>
    </source>
</evidence>
<proteinExistence type="inferred from homology"/>
<gene>
    <name evidence="7" type="ORF">AWRI3579_g387</name>
</gene>
<evidence type="ECO:0000256" key="5">
    <source>
        <dbReference type="ARBA" id="ARBA00025061"/>
    </source>
</evidence>
<dbReference type="FunCoup" id="A0A1E5RVN1">
    <property type="interactions" value="26"/>
</dbReference>
<organism evidence="7 8">
    <name type="scientific">Hanseniaspora osmophila</name>
    <dbReference type="NCBI Taxonomy" id="56408"/>
    <lineage>
        <taxon>Eukaryota</taxon>
        <taxon>Fungi</taxon>
        <taxon>Dikarya</taxon>
        <taxon>Ascomycota</taxon>
        <taxon>Saccharomycotina</taxon>
        <taxon>Saccharomycetes</taxon>
        <taxon>Saccharomycodales</taxon>
        <taxon>Saccharomycodaceae</taxon>
        <taxon>Hanseniaspora</taxon>
    </lineage>
</organism>
<evidence type="ECO:0000256" key="1">
    <source>
        <dbReference type="ARBA" id="ARBA00004173"/>
    </source>
</evidence>
<evidence type="ECO:0000313" key="7">
    <source>
        <dbReference type="EMBL" id="OEJ90763.1"/>
    </source>
</evidence>
<comment type="subcellular location">
    <subcellularLocation>
        <location evidence="1 6">Mitochondrion</location>
    </subcellularLocation>
</comment>
<dbReference type="InterPro" id="IPR031455">
    <property type="entry name" value="Gep5"/>
</dbReference>
<protein>
    <recommendedName>
        <fullName evidence="3 6">Genetic interactor of prohibitin 5, mitochondrial</fullName>
    </recommendedName>
</protein>
<comment type="caution">
    <text evidence="7">The sequence shown here is derived from an EMBL/GenBank/DDBJ whole genome shotgun (WGS) entry which is preliminary data.</text>
</comment>
<name>A0A1E5RVN1_9ASCO</name>
<evidence type="ECO:0000256" key="2">
    <source>
        <dbReference type="ARBA" id="ARBA00008036"/>
    </source>
</evidence>
<evidence type="ECO:0000313" key="8">
    <source>
        <dbReference type="Proteomes" id="UP000095728"/>
    </source>
</evidence>
<sequence>MQSLSKKQLLDSLQFYEGIYHQKTLDRLERIVRGKEKYCTRNRAIKDYTKNNQAVLRASLENKVYGGTEQLNQVKVSKNHISLLWELYYLGSQPRSVLPLHLQNLLKHPLDLTTHWPYERDHDIVFGEKAHDLRTSLRYLWKESKKKSDLIEEAINNFQSQKWLLQKHPGNVKHTNYQDDFLDNETVDYNPDTSNEHSNTLLSFLKESVQQERQQLIFPVHEELNEDIRNNTIKDVMRHYLFLKNHPNIFQLFAAGAYYATPIVNIPMTILGHDVGIKRMRNIFYRKVALMRSTLIEEMPPLCDPLHDELQSIIADENLDKKTRQLYKKVACKSGTYTADGKLGSSSFALSSLMLDL</sequence>
<dbReference type="OrthoDB" id="4066262at2759"/>
<dbReference type="Proteomes" id="UP000095728">
    <property type="component" value="Unassembled WGS sequence"/>
</dbReference>
<dbReference type="InParanoid" id="A0A1E5RVN1"/>
<dbReference type="GO" id="GO:0005739">
    <property type="term" value="C:mitochondrion"/>
    <property type="evidence" value="ECO:0007669"/>
    <property type="project" value="UniProtKB-SubCell"/>
</dbReference>
<comment type="function">
    <text evidence="5 6">Essential for respiratory growth and required for maintenance of mtDNA. Required for cell survival in the absence of prohibitins.</text>
</comment>
<evidence type="ECO:0000256" key="6">
    <source>
        <dbReference type="RuleBase" id="RU363007"/>
    </source>
</evidence>
<accession>A0A1E5RVN1</accession>
<dbReference type="EMBL" id="LPNM01000003">
    <property type="protein sequence ID" value="OEJ90763.1"/>
    <property type="molecule type" value="Genomic_DNA"/>
</dbReference>
<dbReference type="AlphaFoldDB" id="A0A1E5RVN1"/>
<reference evidence="8" key="1">
    <citation type="journal article" date="2016" name="Genome Announc.">
        <title>Genome sequences of three species of Hanseniaspora isolated from spontaneous wine fermentations.</title>
        <authorList>
            <person name="Sternes P.R."/>
            <person name="Lee D."/>
            <person name="Kutyna D.R."/>
            <person name="Borneman A.R."/>
        </authorList>
    </citation>
    <scope>NUCLEOTIDE SEQUENCE [LARGE SCALE GENOMIC DNA]</scope>
    <source>
        <strain evidence="8">AWRI3579</strain>
    </source>
</reference>